<gene>
    <name evidence="1" type="ORF">C8J55DRAFT_551529</name>
</gene>
<evidence type="ECO:0000313" key="1">
    <source>
        <dbReference type="EMBL" id="KAJ4469952.1"/>
    </source>
</evidence>
<evidence type="ECO:0000313" key="2">
    <source>
        <dbReference type="Proteomes" id="UP001150238"/>
    </source>
</evidence>
<dbReference type="AlphaFoldDB" id="A0A9W9DGS9"/>
<organism evidence="1 2">
    <name type="scientific">Lentinula lateritia</name>
    <dbReference type="NCBI Taxonomy" id="40482"/>
    <lineage>
        <taxon>Eukaryota</taxon>
        <taxon>Fungi</taxon>
        <taxon>Dikarya</taxon>
        <taxon>Basidiomycota</taxon>
        <taxon>Agaricomycotina</taxon>
        <taxon>Agaricomycetes</taxon>
        <taxon>Agaricomycetidae</taxon>
        <taxon>Agaricales</taxon>
        <taxon>Marasmiineae</taxon>
        <taxon>Omphalotaceae</taxon>
        <taxon>Lentinula</taxon>
    </lineage>
</organism>
<reference evidence="1" key="2">
    <citation type="journal article" date="2023" name="Proc. Natl. Acad. Sci. U.S.A.">
        <title>A global phylogenomic analysis of the shiitake genus Lentinula.</title>
        <authorList>
            <person name="Sierra-Patev S."/>
            <person name="Min B."/>
            <person name="Naranjo-Ortiz M."/>
            <person name="Looney B."/>
            <person name="Konkel Z."/>
            <person name="Slot J.C."/>
            <person name="Sakamoto Y."/>
            <person name="Steenwyk J.L."/>
            <person name="Rokas A."/>
            <person name="Carro J."/>
            <person name="Camarero S."/>
            <person name="Ferreira P."/>
            <person name="Molpeceres G."/>
            <person name="Ruiz-Duenas F.J."/>
            <person name="Serrano A."/>
            <person name="Henrissat B."/>
            <person name="Drula E."/>
            <person name="Hughes K.W."/>
            <person name="Mata J.L."/>
            <person name="Ishikawa N.K."/>
            <person name="Vargas-Isla R."/>
            <person name="Ushijima S."/>
            <person name="Smith C.A."/>
            <person name="Donoghue J."/>
            <person name="Ahrendt S."/>
            <person name="Andreopoulos W."/>
            <person name="He G."/>
            <person name="LaButti K."/>
            <person name="Lipzen A."/>
            <person name="Ng V."/>
            <person name="Riley R."/>
            <person name="Sandor L."/>
            <person name="Barry K."/>
            <person name="Martinez A.T."/>
            <person name="Xiao Y."/>
            <person name="Gibbons J.G."/>
            <person name="Terashima K."/>
            <person name="Grigoriev I.V."/>
            <person name="Hibbett D."/>
        </authorList>
    </citation>
    <scope>NUCLEOTIDE SEQUENCE</scope>
    <source>
        <strain evidence="1">Sp2 HRB7682 ss15</strain>
    </source>
</reference>
<accession>A0A9W9DGS9</accession>
<proteinExistence type="predicted"/>
<name>A0A9W9DGS9_9AGAR</name>
<reference evidence="1" key="1">
    <citation type="submission" date="2022-08" db="EMBL/GenBank/DDBJ databases">
        <authorList>
            <consortium name="DOE Joint Genome Institute"/>
            <person name="Min B."/>
            <person name="Riley R."/>
            <person name="Sierra-Patev S."/>
            <person name="Naranjo-Ortiz M."/>
            <person name="Looney B."/>
            <person name="Konkel Z."/>
            <person name="Slot J.C."/>
            <person name="Sakamoto Y."/>
            <person name="Steenwyk J.L."/>
            <person name="Rokas A."/>
            <person name="Carro J."/>
            <person name="Camarero S."/>
            <person name="Ferreira P."/>
            <person name="Molpeceres G."/>
            <person name="Ruiz-Duenas F.J."/>
            <person name="Serrano A."/>
            <person name="Henrissat B."/>
            <person name="Drula E."/>
            <person name="Hughes K.W."/>
            <person name="Mata J.L."/>
            <person name="Ishikawa N.K."/>
            <person name="Vargas-Isla R."/>
            <person name="Ushijima S."/>
            <person name="Smith C.A."/>
            <person name="Ahrendt S."/>
            <person name="Andreopoulos W."/>
            <person name="He G."/>
            <person name="Labutti K."/>
            <person name="Lipzen A."/>
            <person name="Ng V."/>
            <person name="Sandor L."/>
            <person name="Barry K."/>
            <person name="Martinez A.T."/>
            <person name="Xiao Y."/>
            <person name="Gibbons J.G."/>
            <person name="Terashima K."/>
            <person name="Hibbett D.S."/>
            <person name="Grigoriev I.V."/>
        </authorList>
    </citation>
    <scope>NUCLEOTIDE SEQUENCE</scope>
    <source>
        <strain evidence="1">Sp2 HRB7682 ss15</strain>
    </source>
</reference>
<sequence>MPLVVAAERFGTDEENFRADLLGYFNCGVLSPKWHKVTANSRVLQEHPQFLRPPRTTKWIESSGRIPPDDTRTYILIVVARNTRVEGMRLAEENSEALIQAAMESIEFPPEKRAGLRW</sequence>
<comment type="caution">
    <text evidence="1">The sequence shown here is derived from an EMBL/GenBank/DDBJ whole genome shotgun (WGS) entry which is preliminary data.</text>
</comment>
<dbReference type="EMBL" id="JANVFS010000033">
    <property type="protein sequence ID" value="KAJ4469952.1"/>
    <property type="molecule type" value="Genomic_DNA"/>
</dbReference>
<dbReference type="Proteomes" id="UP001150238">
    <property type="component" value="Unassembled WGS sequence"/>
</dbReference>
<protein>
    <submittedName>
        <fullName evidence="1">Uncharacterized protein</fullName>
    </submittedName>
</protein>